<dbReference type="STRING" id="1121326.CLMAG_59420"/>
<organism evidence="2 3">
    <name type="scientific">Clostridium magnum DSM 2767</name>
    <dbReference type="NCBI Taxonomy" id="1121326"/>
    <lineage>
        <taxon>Bacteria</taxon>
        <taxon>Bacillati</taxon>
        <taxon>Bacillota</taxon>
        <taxon>Clostridia</taxon>
        <taxon>Eubacteriales</taxon>
        <taxon>Clostridiaceae</taxon>
        <taxon>Clostridium</taxon>
    </lineage>
</organism>
<reference evidence="2 3" key="1">
    <citation type="submission" date="2016-04" db="EMBL/GenBank/DDBJ databases">
        <title>Genome sequence of Clostridium magnum DSM 2767.</title>
        <authorList>
            <person name="Poehlein A."/>
            <person name="Uhlig R."/>
            <person name="Fischer R."/>
            <person name="Bahl H."/>
            <person name="Daniel R."/>
        </authorList>
    </citation>
    <scope>NUCLEOTIDE SEQUENCE [LARGE SCALE GENOMIC DNA]</scope>
    <source>
        <strain evidence="2 3">DSM 2767</strain>
    </source>
</reference>
<dbReference type="EMBL" id="LWAE01000015">
    <property type="protein sequence ID" value="KZL88653.1"/>
    <property type="molecule type" value="Genomic_DNA"/>
</dbReference>
<protein>
    <submittedName>
        <fullName evidence="2">Uncharacterized protein</fullName>
    </submittedName>
</protein>
<gene>
    <name evidence="1" type="ORF">CLMAG_59420</name>
    <name evidence="2" type="ORF">CLMAG_60320</name>
</gene>
<evidence type="ECO:0000313" key="1">
    <source>
        <dbReference type="EMBL" id="KZL88653.1"/>
    </source>
</evidence>
<dbReference type="PATRIC" id="fig|1121326.3.peg.6010"/>
<dbReference type="EMBL" id="LWAE01000015">
    <property type="protein sequence ID" value="KZL88743.1"/>
    <property type="molecule type" value="Genomic_DNA"/>
</dbReference>
<dbReference type="Proteomes" id="UP000076603">
    <property type="component" value="Unassembled WGS sequence"/>
</dbReference>
<dbReference type="RefSeq" id="WP_066630649.1">
    <property type="nucleotide sequence ID" value="NZ_FQXL01000081.1"/>
</dbReference>
<dbReference type="AlphaFoldDB" id="A0A162QN78"/>
<dbReference type="OrthoDB" id="1958026at2"/>
<keyword evidence="3" id="KW-1185">Reference proteome</keyword>
<accession>A0A162QN78</accession>
<proteinExistence type="predicted"/>
<evidence type="ECO:0000313" key="2">
    <source>
        <dbReference type="EMBL" id="KZL88743.1"/>
    </source>
</evidence>
<sequence>MYKVYYLKDGTRINYEDLSQSGRYLIDLDERPEIGSNLEIDNNLYSVCMIMEHNMVGVRAFNFKDDDEVDETLESEFTCPYCGHIYQDAFELEDTGERTCTRCNSELEFERVVTVEYSVIPKKKADVIKIR</sequence>
<evidence type="ECO:0000313" key="3">
    <source>
        <dbReference type="Proteomes" id="UP000076603"/>
    </source>
</evidence>
<comment type="caution">
    <text evidence="2">The sequence shown here is derived from an EMBL/GenBank/DDBJ whole genome shotgun (WGS) entry which is preliminary data.</text>
</comment>
<name>A0A162QN78_9CLOT</name>